<sequence length="88" mass="9768">MALFFVKENEQNLNKGNNWWKPGVEIFTQVSGWIAGPIILALIAGKALDTHFGTKPLIFLGLTGVAFLISSFGIVRVVSKYMKDIEKK</sequence>
<feature type="transmembrane region" description="Helical" evidence="1">
    <location>
        <begin position="26"/>
        <end position="45"/>
    </location>
</feature>
<keyword evidence="1" id="KW-0472">Membrane</keyword>
<keyword evidence="1" id="KW-1133">Transmembrane helix</keyword>
<dbReference type="AlphaFoldDB" id="A0A1G2P645"/>
<protein>
    <submittedName>
        <fullName evidence="2">Uncharacterized protein</fullName>
    </submittedName>
</protein>
<accession>A0A1G2P645</accession>
<dbReference type="EMBL" id="MHSN01000043">
    <property type="protein sequence ID" value="OHA43743.1"/>
    <property type="molecule type" value="Genomic_DNA"/>
</dbReference>
<name>A0A1G2P645_9BACT</name>
<gene>
    <name evidence="2" type="ORF">A3G59_01680</name>
</gene>
<organism evidence="2 3">
    <name type="scientific">Candidatus Taylorbacteria bacterium RIFCSPLOWO2_12_FULL_47_20</name>
    <dbReference type="NCBI Taxonomy" id="1802335"/>
    <lineage>
        <taxon>Bacteria</taxon>
        <taxon>Candidatus Tayloriibacteriota</taxon>
    </lineage>
</organism>
<evidence type="ECO:0000313" key="3">
    <source>
        <dbReference type="Proteomes" id="UP000176881"/>
    </source>
</evidence>
<keyword evidence="1" id="KW-0812">Transmembrane</keyword>
<evidence type="ECO:0000256" key="1">
    <source>
        <dbReference type="SAM" id="Phobius"/>
    </source>
</evidence>
<feature type="transmembrane region" description="Helical" evidence="1">
    <location>
        <begin position="57"/>
        <end position="78"/>
    </location>
</feature>
<proteinExistence type="predicted"/>
<comment type="caution">
    <text evidence="2">The sequence shown here is derived from an EMBL/GenBank/DDBJ whole genome shotgun (WGS) entry which is preliminary data.</text>
</comment>
<dbReference type="Proteomes" id="UP000176881">
    <property type="component" value="Unassembled WGS sequence"/>
</dbReference>
<evidence type="ECO:0000313" key="2">
    <source>
        <dbReference type="EMBL" id="OHA43743.1"/>
    </source>
</evidence>
<reference evidence="2 3" key="1">
    <citation type="journal article" date="2016" name="Nat. Commun.">
        <title>Thousands of microbial genomes shed light on interconnected biogeochemical processes in an aquifer system.</title>
        <authorList>
            <person name="Anantharaman K."/>
            <person name="Brown C.T."/>
            <person name="Hug L.A."/>
            <person name="Sharon I."/>
            <person name="Castelle C.J."/>
            <person name="Probst A.J."/>
            <person name="Thomas B.C."/>
            <person name="Singh A."/>
            <person name="Wilkins M.J."/>
            <person name="Karaoz U."/>
            <person name="Brodie E.L."/>
            <person name="Williams K.H."/>
            <person name="Hubbard S.S."/>
            <person name="Banfield J.F."/>
        </authorList>
    </citation>
    <scope>NUCLEOTIDE SEQUENCE [LARGE SCALE GENOMIC DNA]</scope>
</reference>